<dbReference type="Proteomes" id="UP001143372">
    <property type="component" value="Unassembled WGS sequence"/>
</dbReference>
<protein>
    <recommendedName>
        <fullName evidence="3">J domain-containing protein</fullName>
    </recommendedName>
</protein>
<dbReference type="InterPro" id="IPR036869">
    <property type="entry name" value="J_dom_sf"/>
</dbReference>
<dbReference type="SUPFAM" id="SSF46565">
    <property type="entry name" value="Chaperone J-domain"/>
    <property type="match status" value="1"/>
</dbReference>
<evidence type="ECO:0000313" key="2">
    <source>
        <dbReference type="Proteomes" id="UP001143372"/>
    </source>
</evidence>
<organism evidence="1 2">
    <name type="scientific">Hansschlegelia plantiphila</name>
    <dbReference type="NCBI Taxonomy" id="374655"/>
    <lineage>
        <taxon>Bacteria</taxon>
        <taxon>Pseudomonadati</taxon>
        <taxon>Pseudomonadota</taxon>
        <taxon>Alphaproteobacteria</taxon>
        <taxon>Hyphomicrobiales</taxon>
        <taxon>Methylopilaceae</taxon>
        <taxon>Hansschlegelia</taxon>
    </lineage>
</organism>
<comment type="caution">
    <text evidence="1">The sequence shown here is derived from an EMBL/GenBank/DDBJ whole genome shotgun (WGS) entry which is preliminary data.</text>
</comment>
<dbReference type="CDD" id="cd06257">
    <property type="entry name" value="DnaJ"/>
    <property type="match status" value="1"/>
</dbReference>
<proteinExistence type="predicted"/>
<evidence type="ECO:0000313" key="1">
    <source>
        <dbReference type="EMBL" id="GLK66648.1"/>
    </source>
</evidence>
<dbReference type="RefSeq" id="WP_271166919.1">
    <property type="nucleotide sequence ID" value="NZ_BSFI01000002.1"/>
</dbReference>
<dbReference type="Gene3D" id="1.10.287.110">
    <property type="entry name" value="DnaJ domain"/>
    <property type="match status" value="1"/>
</dbReference>
<dbReference type="AlphaFoldDB" id="A0A9W6IYY0"/>
<evidence type="ECO:0008006" key="3">
    <source>
        <dbReference type="Google" id="ProtNLM"/>
    </source>
</evidence>
<reference evidence="1" key="2">
    <citation type="submission" date="2023-01" db="EMBL/GenBank/DDBJ databases">
        <authorList>
            <person name="Sun Q."/>
            <person name="Evtushenko L."/>
        </authorList>
    </citation>
    <scope>NUCLEOTIDE SEQUENCE</scope>
    <source>
        <strain evidence="1">VKM B-2347</strain>
    </source>
</reference>
<reference evidence="1" key="1">
    <citation type="journal article" date="2014" name="Int. J. Syst. Evol. Microbiol.">
        <title>Complete genome sequence of Corynebacterium casei LMG S-19264T (=DSM 44701T), isolated from a smear-ripened cheese.</title>
        <authorList>
            <consortium name="US DOE Joint Genome Institute (JGI-PGF)"/>
            <person name="Walter F."/>
            <person name="Albersmeier A."/>
            <person name="Kalinowski J."/>
            <person name="Ruckert C."/>
        </authorList>
    </citation>
    <scope>NUCLEOTIDE SEQUENCE</scope>
    <source>
        <strain evidence="1">VKM B-2347</strain>
    </source>
</reference>
<keyword evidence="2" id="KW-1185">Reference proteome</keyword>
<dbReference type="InterPro" id="IPR001623">
    <property type="entry name" value="DnaJ_domain"/>
</dbReference>
<dbReference type="EMBL" id="BSFI01000002">
    <property type="protein sequence ID" value="GLK66648.1"/>
    <property type="molecule type" value="Genomic_DNA"/>
</dbReference>
<accession>A0A9W6IYY0</accession>
<gene>
    <name evidence="1" type="ORF">GCM10008179_02860</name>
</gene>
<name>A0A9W6IYY0_9HYPH</name>
<sequence>MAATAYPISWPMGFARTKHPEKGRFSTTLPAAIKNVQDSIRLFGQDSGKAIQGLVISSNYTLGGLNPPDPAVAVYFTWDGLQVCIPVDRYTTLAGNLQAIHHIVEARRVELRHGTLNLVRASFQGFAALPAPGSARPWHEVLGVSPAASRADINSAFRSKAAAAHPDAGGSHDAMAALTAARDAGLKAVVS</sequence>